<dbReference type="Gene3D" id="1.20.5.1930">
    <property type="match status" value="1"/>
</dbReference>
<keyword evidence="3" id="KW-0597">Phosphoprotein</keyword>
<evidence type="ECO:0000313" key="15">
    <source>
        <dbReference type="Proteomes" id="UP000642125"/>
    </source>
</evidence>
<proteinExistence type="predicted"/>
<dbReference type="AlphaFoldDB" id="A0A919U6C3"/>
<evidence type="ECO:0000256" key="9">
    <source>
        <dbReference type="SAM" id="MobiDB-lite"/>
    </source>
</evidence>
<dbReference type="Pfam" id="PF02518">
    <property type="entry name" value="HATPase_c"/>
    <property type="match status" value="1"/>
</dbReference>
<comment type="caution">
    <text evidence="14">The sequence shown here is derived from an EMBL/GenBank/DDBJ whole genome shotgun (WGS) entry which is preliminary data.</text>
</comment>
<dbReference type="GO" id="GO:0046983">
    <property type="term" value="F:protein dimerization activity"/>
    <property type="evidence" value="ECO:0007669"/>
    <property type="project" value="InterPro"/>
</dbReference>
<dbReference type="Gene3D" id="3.30.565.10">
    <property type="entry name" value="Histidine kinase-like ATPase, C-terminal domain"/>
    <property type="match status" value="1"/>
</dbReference>
<keyword evidence="7" id="KW-0067">ATP-binding</keyword>
<dbReference type="SUPFAM" id="SSF55874">
    <property type="entry name" value="ATPase domain of HSP90 chaperone/DNA topoisomerase II/histidine kinase"/>
    <property type="match status" value="1"/>
</dbReference>
<dbReference type="InterPro" id="IPR011712">
    <property type="entry name" value="Sig_transdc_His_kin_sub3_dim/P"/>
</dbReference>
<organism evidence="14 15">
    <name type="scientific">Cellulomonas pakistanensis</name>
    <dbReference type="NCBI Taxonomy" id="992287"/>
    <lineage>
        <taxon>Bacteria</taxon>
        <taxon>Bacillati</taxon>
        <taxon>Actinomycetota</taxon>
        <taxon>Actinomycetes</taxon>
        <taxon>Micrococcales</taxon>
        <taxon>Cellulomonadaceae</taxon>
        <taxon>Cellulomonas</taxon>
    </lineage>
</organism>
<evidence type="ECO:0000256" key="10">
    <source>
        <dbReference type="SAM" id="Phobius"/>
    </source>
</evidence>
<evidence type="ECO:0000256" key="4">
    <source>
        <dbReference type="ARBA" id="ARBA00022679"/>
    </source>
</evidence>
<evidence type="ECO:0000313" key="14">
    <source>
        <dbReference type="EMBL" id="GIG36115.1"/>
    </source>
</evidence>
<evidence type="ECO:0000256" key="6">
    <source>
        <dbReference type="ARBA" id="ARBA00022777"/>
    </source>
</evidence>
<dbReference type="EMBL" id="BONO01000009">
    <property type="protein sequence ID" value="GIG36115.1"/>
    <property type="molecule type" value="Genomic_DNA"/>
</dbReference>
<feature type="domain" description="Histidine kinase/HSP90-like ATPase" evidence="11">
    <location>
        <begin position="397"/>
        <end position="486"/>
    </location>
</feature>
<comment type="catalytic activity">
    <reaction evidence="1">
        <text>ATP + protein L-histidine = ADP + protein N-phospho-L-histidine.</text>
        <dbReference type="EC" id="2.7.13.3"/>
    </reaction>
</comment>
<keyword evidence="10" id="KW-0812">Transmembrane</keyword>
<evidence type="ECO:0000259" key="12">
    <source>
        <dbReference type="Pfam" id="PF07730"/>
    </source>
</evidence>
<dbReference type="InterPro" id="IPR036890">
    <property type="entry name" value="HATPase_C_sf"/>
</dbReference>
<dbReference type="GO" id="GO:0005524">
    <property type="term" value="F:ATP binding"/>
    <property type="evidence" value="ECO:0007669"/>
    <property type="project" value="UniProtKB-KW"/>
</dbReference>
<evidence type="ECO:0000256" key="5">
    <source>
        <dbReference type="ARBA" id="ARBA00022741"/>
    </source>
</evidence>
<reference evidence="14" key="1">
    <citation type="submission" date="2021-01" db="EMBL/GenBank/DDBJ databases">
        <title>Whole genome shotgun sequence of Cellulomonas pakistanensis NBRC 110800.</title>
        <authorList>
            <person name="Komaki H."/>
            <person name="Tamura T."/>
        </authorList>
    </citation>
    <scope>NUCLEOTIDE SEQUENCE</scope>
    <source>
        <strain evidence="14">NBRC 110800</strain>
    </source>
</reference>
<dbReference type="Pfam" id="PF07730">
    <property type="entry name" value="HisKA_3"/>
    <property type="match status" value="1"/>
</dbReference>
<keyword evidence="5" id="KW-0547">Nucleotide-binding</keyword>
<feature type="region of interest" description="Disordered" evidence="9">
    <location>
        <begin position="1"/>
        <end position="37"/>
    </location>
</feature>
<evidence type="ECO:0000256" key="8">
    <source>
        <dbReference type="ARBA" id="ARBA00023012"/>
    </source>
</evidence>
<keyword evidence="10" id="KW-1133">Transmembrane helix</keyword>
<dbReference type="GO" id="GO:0000155">
    <property type="term" value="F:phosphorelay sensor kinase activity"/>
    <property type="evidence" value="ECO:0007669"/>
    <property type="project" value="InterPro"/>
</dbReference>
<gene>
    <name evidence="14" type="ORF">Cpa01nite_14960</name>
</gene>
<dbReference type="RefSeq" id="WP_239068618.1">
    <property type="nucleotide sequence ID" value="NZ_BONO01000009.1"/>
</dbReference>
<dbReference type="InterPro" id="IPR050482">
    <property type="entry name" value="Sensor_HK_TwoCompSys"/>
</dbReference>
<dbReference type="Proteomes" id="UP000642125">
    <property type="component" value="Unassembled WGS sequence"/>
</dbReference>
<protein>
    <recommendedName>
        <fullName evidence="2">histidine kinase</fullName>
        <ecNumber evidence="2">2.7.13.3</ecNumber>
    </recommendedName>
</protein>
<feature type="domain" description="Signal transduction histidine kinase subgroup 3 dimerisation and phosphoacceptor" evidence="12">
    <location>
        <begin position="292"/>
        <end position="360"/>
    </location>
</feature>
<keyword evidence="15" id="KW-1185">Reference proteome</keyword>
<evidence type="ECO:0000256" key="2">
    <source>
        <dbReference type="ARBA" id="ARBA00012438"/>
    </source>
</evidence>
<dbReference type="InterPro" id="IPR025828">
    <property type="entry name" value="Put_sensor_dom"/>
</dbReference>
<feature type="transmembrane region" description="Helical" evidence="10">
    <location>
        <begin position="232"/>
        <end position="256"/>
    </location>
</feature>
<dbReference type="Pfam" id="PF13796">
    <property type="entry name" value="Sensor"/>
    <property type="match status" value="1"/>
</dbReference>
<feature type="transmembrane region" description="Helical" evidence="10">
    <location>
        <begin position="76"/>
        <end position="97"/>
    </location>
</feature>
<evidence type="ECO:0000259" key="11">
    <source>
        <dbReference type="Pfam" id="PF02518"/>
    </source>
</evidence>
<feature type="transmembrane region" description="Helical" evidence="10">
    <location>
        <begin position="103"/>
        <end position="122"/>
    </location>
</feature>
<feature type="domain" description="Putative sensor" evidence="13">
    <location>
        <begin position="76"/>
        <end position="264"/>
    </location>
</feature>
<sequence>MPATHPAAAGPVDPAAPPAGGAPSAGQHAAPHAAPHAPGAPWVPAATAPVHHTADLPRGAIWAPGVMGRTWREYGYLFLVLLLAPFAFGYAVIATVLPPSVAVTVVGLFVAGWVIVGGRIWSALYRGMARGMLGTSIAAPMPRRRSRGFWRRLGSLLGDAPGWRGVAFNALSLPLAILGFTVPTTFLAVALGGVTHWYWYRFLPLQEASDGSLHRGASFGTDYFIDTPPRQWILIGVGLVAFLIWHRLTLGFAHLFRLLSTSLLGPTTSSLRVAHLEQTRGTAVTDADARLRRIERDLHDGTQARLVAVAMQIGDARDRLAHAPDADPSTVGLLDDAHGALKETLTELREIARGIHPPALDGGMAVALETLAARSSLPVTVDVDLPARPAPEVETIAYFAVAELLTNVVRHSGASGAYVRVEQVDGVLRVRVRDDGHGGARLGLPGASGGSGLPGLADRVATVDGALDVDSPEGGPTVVTVHLPLSATTR</sequence>
<keyword evidence="10" id="KW-0472">Membrane</keyword>
<keyword evidence="8" id="KW-0902">Two-component regulatory system</keyword>
<keyword evidence="6 14" id="KW-0418">Kinase</keyword>
<evidence type="ECO:0000256" key="7">
    <source>
        <dbReference type="ARBA" id="ARBA00022840"/>
    </source>
</evidence>
<evidence type="ECO:0000256" key="3">
    <source>
        <dbReference type="ARBA" id="ARBA00022553"/>
    </source>
</evidence>
<dbReference type="CDD" id="cd16917">
    <property type="entry name" value="HATPase_UhpB-NarQ-NarX-like"/>
    <property type="match status" value="1"/>
</dbReference>
<dbReference type="PANTHER" id="PTHR24421">
    <property type="entry name" value="NITRATE/NITRITE SENSOR PROTEIN NARX-RELATED"/>
    <property type="match status" value="1"/>
</dbReference>
<dbReference type="EC" id="2.7.13.3" evidence="2"/>
<evidence type="ECO:0000256" key="1">
    <source>
        <dbReference type="ARBA" id="ARBA00000085"/>
    </source>
</evidence>
<accession>A0A919U6C3</accession>
<evidence type="ECO:0000259" key="13">
    <source>
        <dbReference type="Pfam" id="PF13796"/>
    </source>
</evidence>
<dbReference type="GO" id="GO:0016020">
    <property type="term" value="C:membrane"/>
    <property type="evidence" value="ECO:0007669"/>
    <property type="project" value="InterPro"/>
</dbReference>
<keyword evidence="4" id="KW-0808">Transferase</keyword>
<dbReference type="PANTHER" id="PTHR24421:SF10">
    <property type="entry name" value="NITRATE_NITRITE SENSOR PROTEIN NARQ"/>
    <property type="match status" value="1"/>
</dbReference>
<feature type="transmembrane region" description="Helical" evidence="10">
    <location>
        <begin position="173"/>
        <end position="199"/>
    </location>
</feature>
<dbReference type="InterPro" id="IPR003594">
    <property type="entry name" value="HATPase_dom"/>
</dbReference>
<name>A0A919U6C3_9CELL</name>